<comment type="caution">
    <text evidence="2">The sequence shown here is derived from an EMBL/GenBank/DDBJ whole genome shotgun (WGS) entry which is preliminary data.</text>
</comment>
<evidence type="ECO:0000313" key="2">
    <source>
        <dbReference type="EMBL" id="MBD2866521.1"/>
    </source>
</evidence>
<keyword evidence="3" id="KW-1185">Reference proteome</keyword>
<accession>A0A927H2R3</accession>
<feature type="compositionally biased region" description="Basic and acidic residues" evidence="1">
    <location>
        <begin position="110"/>
        <end position="124"/>
    </location>
</feature>
<evidence type="ECO:0000256" key="1">
    <source>
        <dbReference type="SAM" id="MobiDB-lite"/>
    </source>
</evidence>
<dbReference type="RefSeq" id="WP_190932133.1">
    <property type="nucleotide sequence ID" value="NZ_JACXJA010000061.1"/>
</dbReference>
<organism evidence="2 3">
    <name type="scientific">Paenibacillus oceani</name>
    <dbReference type="NCBI Taxonomy" id="2772510"/>
    <lineage>
        <taxon>Bacteria</taxon>
        <taxon>Bacillati</taxon>
        <taxon>Bacillota</taxon>
        <taxon>Bacilli</taxon>
        <taxon>Bacillales</taxon>
        <taxon>Paenibacillaceae</taxon>
        <taxon>Paenibacillus</taxon>
    </lineage>
</organism>
<dbReference type="Proteomes" id="UP000639396">
    <property type="component" value="Unassembled WGS sequence"/>
</dbReference>
<reference evidence="2" key="1">
    <citation type="submission" date="2020-09" db="EMBL/GenBank/DDBJ databases">
        <title>A novel bacterium of genus Paenibacillus, isolated from South China Sea.</title>
        <authorList>
            <person name="Huang H."/>
            <person name="Mo K."/>
            <person name="Hu Y."/>
        </authorList>
    </citation>
    <scope>NUCLEOTIDE SEQUENCE</scope>
    <source>
        <strain evidence="2">IB182363</strain>
    </source>
</reference>
<feature type="region of interest" description="Disordered" evidence="1">
    <location>
        <begin position="69"/>
        <end position="129"/>
    </location>
</feature>
<dbReference type="AlphaFoldDB" id="A0A927H2R3"/>
<name>A0A927H2R3_9BACL</name>
<proteinExistence type="predicted"/>
<evidence type="ECO:0000313" key="3">
    <source>
        <dbReference type="Proteomes" id="UP000639396"/>
    </source>
</evidence>
<dbReference type="EMBL" id="JACXJA010000061">
    <property type="protein sequence ID" value="MBD2866521.1"/>
    <property type="molecule type" value="Genomic_DNA"/>
</dbReference>
<gene>
    <name evidence="2" type="ORF">IDH45_31575</name>
</gene>
<protein>
    <submittedName>
        <fullName evidence="2">Uncharacterized protein</fullName>
    </submittedName>
</protein>
<feature type="compositionally biased region" description="Basic and acidic residues" evidence="1">
    <location>
        <begin position="87"/>
        <end position="96"/>
    </location>
</feature>
<sequence>MGPEKSKFEKKKHLFQVEILVEEPTHMMALAALLQALNHPHVADFRIMQGIQFGKEIEKTLKENKGERFAIPPHQAAPVKVPPPNGPEKDRPDKPEPNPAGEKSLIGEPADGKTKEPAPMKKTDSPAGNLKSSLSFDNLSDVQAKGTLVRIVAVKEKGIRLSIPCRILRFDAAGQQLTIYHVDEKKVYSFNLNEIEDIITG</sequence>